<dbReference type="InterPro" id="IPR042099">
    <property type="entry name" value="ANL_N_sf"/>
</dbReference>
<keyword evidence="3" id="KW-1185">Reference proteome</keyword>
<dbReference type="PATRIC" id="fig|1341157.4.peg.878"/>
<evidence type="ECO:0000259" key="1">
    <source>
        <dbReference type="Pfam" id="PF00501"/>
    </source>
</evidence>
<dbReference type="PANTHER" id="PTHR43767:SF1">
    <property type="entry name" value="NONRIBOSOMAL PEPTIDE SYNTHASE PES1 (EUROFUNG)-RELATED"/>
    <property type="match status" value="1"/>
</dbReference>
<name>W7USU6_RUMFL</name>
<organism evidence="2 3">
    <name type="scientific">Ruminococcus flavefaciens 007c</name>
    <dbReference type="NCBI Taxonomy" id="1341157"/>
    <lineage>
        <taxon>Bacteria</taxon>
        <taxon>Bacillati</taxon>
        <taxon>Bacillota</taxon>
        <taxon>Clostridia</taxon>
        <taxon>Eubacteriales</taxon>
        <taxon>Oscillospiraceae</taxon>
        <taxon>Ruminococcus</taxon>
    </lineage>
</organism>
<protein>
    <recommendedName>
        <fullName evidence="1">AMP-dependent synthetase/ligase domain-containing protein</fullName>
    </recommendedName>
</protein>
<dbReference type="OrthoDB" id="51171at2"/>
<accession>W7USU6</accession>
<dbReference type="AlphaFoldDB" id="W7USU6"/>
<dbReference type="InterPro" id="IPR050237">
    <property type="entry name" value="ATP-dep_AMP-bd_enzyme"/>
</dbReference>
<dbReference type="SUPFAM" id="SSF56801">
    <property type="entry name" value="Acetyl-CoA synthetase-like"/>
    <property type="match status" value="1"/>
</dbReference>
<reference evidence="2 3" key="1">
    <citation type="journal article" date="2014" name="PLoS ONE">
        <title>Rumen cellulosomics: divergent fiber-degrading strategies revealed by comparative genome-wide analysis of six ruminococcal strains.</title>
        <authorList>
            <person name="Dassa B."/>
            <person name="Borovok I."/>
            <person name="Ruimy-Israeli V."/>
            <person name="Lamed R."/>
            <person name="Flint H.J."/>
            <person name="Duncan S.H."/>
            <person name="Henrissat B."/>
            <person name="Coutinho P."/>
            <person name="Morrison M."/>
            <person name="Mosoni P."/>
            <person name="Yeoman C.J."/>
            <person name="White B.A."/>
            <person name="Bayer E.A."/>
        </authorList>
    </citation>
    <scope>NUCLEOTIDE SEQUENCE [LARGE SCALE GENOMIC DNA]</scope>
    <source>
        <strain evidence="2 3">007c</strain>
    </source>
</reference>
<evidence type="ECO:0000313" key="2">
    <source>
        <dbReference type="EMBL" id="EWM54499.1"/>
    </source>
</evidence>
<feature type="domain" description="AMP-dependent synthetase/ligase" evidence="1">
    <location>
        <begin position="51"/>
        <end position="450"/>
    </location>
</feature>
<dbReference type="Proteomes" id="UP000019365">
    <property type="component" value="Unassembled WGS sequence"/>
</dbReference>
<dbReference type="Pfam" id="PF00501">
    <property type="entry name" value="AMP-binding"/>
    <property type="match status" value="1"/>
</dbReference>
<dbReference type="InterPro" id="IPR000873">
    <property type="entry name" value="AMP-dep_synth/lig_dom"/>
</dbReference>
<proteinExistence type="predicted"/>
<dbReference type="eggNOG" id="COG0318">
    <property type="taxonomic scope" value="Bacteria"/>
</dbReference>
<dbReference type="PANTHER" id="PTHR43767">
    <property type="entry name" value="LONG-CHAIN-FATTY-ACID--COA LIGASE"/>
    <property type="match status" value="1"/>
</dbReference>
<comment type="caution">
    <text evidence="2">The sequence shown here is derived from an EMBL/GenBank/DDBJ whole genome shotgun (WGS) entry which is preliminary data.</text>
</comment>
<sequence>MKTLTHVNTCTIVRKFPDWAKVDRVINGVEIYNMNIFDNIMSFNQDNLDGDAIDYFGTKITYGELPALREAYAKGLKLAGVKEGDVVTLCLPVSVENLMLLFACNLIKAISNNVNFLFLKDDFPLYTQDKGSEIIVTLDAFLPYFIEHLSNSSIKKVILMSLDDFLPPEKKGMFLDTSEMPEKMQEVFNIGQIRECLTNLDKIKGVEFIRLEDLRIAGEESDIELDLGPTDLDRDISYFYTSGTTNKPKCVVYKEYSLNAYVEMHAGLDTQNYVGERNFQCIPMTHMTGERVCAIMPLARGGTLVPRPIYNKYTFAKDLSETNCNCVVATASFYLTSVRQGIVSPTALEMLTRPASGGEAVNVNSVRKIDKWLRDNGCSVRFSLGGGASEEGGVTLVTYFMDEETKTNETGKPLEPFVQVKLVDDDGNIVDEGEVLANLHASSPASADRYLNNPEATAERWYYDENGMKWGVTGDIAVRHADGSYTIMGRASDSYVDENGKRVYLFMIESTLDENDPINEWEISAFKNECDGYDVVGQIILDPDEAEPTAELVEYICRKYRLDAVKFYKEFEIGEITAKRDYILLTHDYKGYIAPLGNGHLMLVDYSENGSTIRIKTGSKFVIPINEKYSKEEK</sequence>
<dbReference type="EMBL" id="ATAX01000015">
    <property type="protein sequence ID" value="EWM54499.1"/>
    <property type="molecule type" value="Genomic_DNA"/>
</dbReference>
<gene>
    <name evidence="2" type="ORF">RF007C_01765</name>
</gene>
<dbReference type="Gene3D" id="3.40.50.12780">
    <property type="entry name" value="N-terminal domain of ligase-like"/>
    <property type="match status" value="1"/>
</dbReference>
<dbReference type="RefSeq" id="WP_037297568.1">
    <property type="nucleotide sequence ID" value="NZ_ATAX01000015.1"/>
</dbReference>
<evidence type="ECO:0000313" key="3">
    <source>
        <dbReference type="Proteomes" id="UP000019365"/>
    </source>
</evidence>